<organism evidence="1 2">
    <name type="scientific">Amycolatopsis panacis</name>
    <dbReference type="NCBI Taxonomy" id="2340917"/>
    <lineage>
        <taxon>Bacteria</taxon>
        <taxon>Bacillati</taxon>
        <taxon>Actinomycetota</taxon>
        <taxon>Actinomycetes</taxon>
        <taxon>Pseudonocardiales</taxon>
        <taxon>Pseudonocardiaceae</taxon>
        <taxon>Amycolatopsis</taxon>
    </lineage>
</organism>
<name>A0A419I433_9PSEU</name>
<proteinExistence type="predicted"/>
<protein>
    <submittedName>
        <fullName evidence="1">Uncharacterized protein</fullName>
    </submittedName>
</protein>
<reference evidence="1 2" key="1">
    <citation type="submission" date="2018-09" db="EMBL/GenBank/DDBJ databases">
        <title>YIM PH 21725 draft genome.</title>
        <authorList>
            <person name="Miao C."/>
        </authorList>
    </citation>
    <scope>NUCLEOTIDE SEQUENCE [LARGE SCALE GENOMIC DNA]</scope>
    <source>
        <strain evidence="2">YIM PH21725</strain>
    </source>
</reference>
<gene>
    <name evidence="1" type="ORF">D5S19_14845</name>
</gene>
<dbReference type="EMBL" id="QZFV01000081">
    <property type="protein sequence ID" value="RJQ85072.1"/>
    <property type="molecule type" value="Genomic_DNA"/>
</dbReference>
<keyword evidence="2" id="KW-1185">Reference proteome</keyword>
<sequence length="164" mass="17583">MDEPLWFTAAAKCAKCSRSAPVSRAELDRRGSMVSQDWASLPAAVRRAIESRTGAVAATVSPDNGRNSDFLATLQTAHGRFVMGVLTGTRRARAQQTEARVGARPNSAAPRLLWEVTADGWHVLGFEALSGHHPSLAPGSPDLQMVAETVAAMARELKPVPRRT</sequence>
<evidence type="ECO:0000313" key="2">
    <source>
        <dbReference type="Proteomes" id="UP000285112"/>
    </source>
</evidence>
<dbReference type="AlphaFoldDB" id="A0A419I433"/>
<dbReference type="Proteomes" id="UP000285112">
    <property type="component" value="Unassembled WGS sequence"/>
</dbReference>
<accession>A0A419I433</accession>
<comment type="caution">
    <text evidence="1">The sequence shown here is derived from an EMBL/GenBank/DDBJ whole genome shotgun (WGS) entry which is preliminary data.</text>
</comment>
<evidence type="ECO:0000313" key="1">
    <source>
        <dbReference type="EMBL" id="RJQ85072.1"/>
    </source>
</evidence>